<accession>A0A267M202</accession>
<feature type="transmembrane region" description="Helical" evidence="1">
    <location>
        <begin position="6"/>
        <end position="22"/>
    </location>
</feature>
<evidence type="ECO:0000256" key="1">
    <source>
        <dbReference type="SAM" id="Phobius"/>
    </source>
</evidence>
<keyword evidence="1" id="KW-0812">Transmembrane</keyword>
<feature type="transmembrane region" description="Helical" evidence="1">
    <location>
        <begin position="84"/>
        <end position="108"/>
    </location>
</feature>
<name>A0A267M202_LACJH</name>
<dbReference type="RefSeq" id="WP_095183178.1">
    <property type="nucleotide sequence ID" value="NZ_NIBC01000093.1"/>
</dbReference>
<sequence length="111" mass="12801">MNTWIDMHTFIPYLFAFLFWGFQDSFKKISWKWYVGAIIFTVILALIFPLVGLKSYVNEIAIISESLMIVFSYKLMIKRLSAPLTFFLGLLGGLFWGVALFSLVGVIYNIN</sequence>
<feature type="transmembrane region" description="Helical" evidence="1">
    <location>
        <begin position="34"/>
        <end position="53"/>
    </location>
</feature>
<keyword evidence="1" id="KW-0472">Membrane</keyword>
<reference evidence="2 3" key="1">
    <citation type="submission" date="2017-05" db="EMBL/GenBank/DDBJ databases">
        <title>Lactobacillus johnsonii from commercial turkeys.</title>
        <authorList>
            <person name="Johnson T.J."/>
            <person name="Youmans B."/>
        </authorList>
    </citation>
    <scope>NUCLEOTIDE SEQUENCE [LARGE SCALE GENOMIC DNA]</scope>
    <source>
        <strain evidence="2 3">UMNLJ114</strain>
    </source>
</reference>
<proteinExistence type="predicted"/>
<organism evidence="2 3">
    <name type="scientific">Lactobacillus johnsonii</name>
    <dbReference type="NCBI Taxonomy" id="33959"/>
    <lineage>
        <taxon>Bacteria</taxon>
        <taxon>Bacillati</taxon>
        <taxon>Bacillota</taxon>
        <taxon>Bacilli</taxon>
        <taxon>Lactobacillales</taxon>
        <taxon>Lactobacillaceae</taxon>
        <taxon>Lactobacillus</taxon>
    </lineage>
</organism>
<dbReference type="EMBL" id="NIBD01000093">
    <property type="protein sequence ID" value="PAB52948.1"/>
    <property type="molecule type" value="Genomic_DNA"/>
</dbReference>
<evidence type="ECO:0000313" key="2">
    <source>
        <dbReference type="EMBL" id="PAB52948.1"/>
    </source>
</evidence>
<dbReference type="Proteomes" id="UP000216008">
    <property type="component" value="Unassembled WGS sequence"/>
</dbReference>
<gene>
    <name evidence="2" type="ORF">A3Q24_10210</name>
</gene>
<comment type="caution">
    <text evidence="2">The sequence shown here is derived from an EMBL/GenBank/DDBJ whole genome shotgun (WGS) entry which is preliminary data.</text>
</comment>
<protein>
    <submittedName>
        <fullName evidence="2">Uncharacterized protein</fullName>
    </submittedName>
</protein>
<keyword evidence="1" id="KW-1133">Transmembrane helix</keyword>
<evidence type="ECO:0000313" key="3">
    <source>
        <dbReference type="Proteomes" id="UP000216008"/>
    </source>
</evidence>
<feature type="transmembrane region" description="Helical" evidence="1">
    <location>
        <begin position="59"/>
        <end position="77"/>
    </location>
</feature>
<dbReference type="AlphaFoldDB" id="A0A267M202"/>